<organism evidence="1 2">
    <name type="scientific">Flemingia macrophylla</name>
    <dbReference type="NCBI Taxonomy" id="520843"/>
    <lineage>
        <taxon>Eukaryota</taxon>
        <taxon>Viridiplantae</taxon>
        <taxon>Streptophyta</taxon>
        <taxon>Embryophyta</taxon>
        <taxon>Tracheophyta</taxon>
        <taxon>Spermatophyta</taxon>
        <taxon>Magnoliopsida</taxon>
        <taxon>eudicotyledons</taxon>
        <taxon>Gunneridae</taxon>
        <taxon>Pentapetalae</taxon>
        <taxon>rosids</taxon>
        <taxon>fabids</taxon>
        <taxon>Fabales</taxon>
        <taxon>Fabaceae</taxon>
        <taxon>Papilionoideae</taxon>
        <taxon>50 kb inversion clade</taxon>
        <taxon>NPAAA clade</taxon>
        <taxon>indigoferoid/millettioid clade</taxon>
        <taxon>Phaseoleae</taxon>
        <taxon>Flemingia</taxon>
    </lineage>
</organism>
<dbReference type="AlphaFoldDB" id="A0ABD1L6M9"/>
<comment type="caution">
    <text evidence="1">The sequence shown here is derived from an EMBL/GenBank/DDBJ whole genome shotgun (WGS) entry which is preliminary data.</text>
</comment>
<proteinExistence type="predicted"/>
<keyword evidence="2" id="KW-1185">Reference proteome</keyword>
<name>A0ABD1L6M9_9FABA</name>
<protein>
    <submittedName>
        <fullName evidence="1">Uncharacterized protein</fullName>
    </submittedName>
</protein>
<reference evidence="1 2" key="1">
    <citation type="submission" date="2024-08" db="EMBL/GenBank/DDBJ databases">
        <title>Insights into the chromosomal genome structure of Flemingia macrophylla.</title>
        <authorList>
            <person name="Ding Y."/>
            <person name="Zhao Y."/>
            <person name="Bi W."/>
            <person name="Wu M."/>
            <person name="Zhao G."/>
            <person name="Gong Y."/>
            <person name="Li W."/>
            <person name="Zhang P."/>
        </authorList>
    </citation>
    <scope>NUCLEOTIDE SEQUENCE [LARGE SCALE GENOMIC DNA]</scope>
    <source>
        <strain evidence="1">DYQJB</strain>
        <tissue evidence="1">Leaf</tissue>
    </source>
</reference>
<sequence>MRAQPMSFTSRWLEPKSLMEFIDNRVKQTSTLRKTQDMVTFFKSFRMKESRKTSSIHSDAIKANAIKTISLTVQAHLF</sequence>
<accession>A0ABD1L6M9</accession>
<evidence type="ECO:0000313" key="2">
    <source>
        <dbReference type="Proteomes" id="UP001603857"/>
    </source>
</evidence>
<evidence type="ECO:0000313" key="1">
    <source>
        <dbReference type="EMBL" id="KAL2319166.1"/>
    </source>
</evidence>
<gene>
    <name evidence="1" type="ORF">Fmac_033042</name>
</gene>
<dbReference type="Proteomes" id="UP001603857">
    <property type="component" value="Unassembled WGS sequence"/>
</dbReference>
<dbReference type="EMBL" id="JBGMDY010000011">
    <property type="protein sequence ID" value="KAL2319166.1"/>
    <property type="molecule type" value="Genomic_DNA"/>
</dbReference>